<feature type="compositionally biased region" description="Basic and acidic residues" evidence="1">
    <location>
        <begin position="1"/>
        <end position="16"/>
    </location>
</feature>
<protein>
    <submittedName>
        <fullName evidence="2">Uncharacterized protein</fullName>
    </submittedName>
</protein>
<feature type="region of interest" description="Disordered" evidence="1">
    <location>
        <begin position="1"/>
        <end position="21"/>
    </location>
</feature>
<keyword evidence="3" id="KW-1185">Reference proteome</keyword>
<name>A0A2P5F2S0_TREOI</name>
<gene>
    <name evidence="2" type="ORF">TorRG33x02_121210</name>
</gene>
<comment type="caution">
    <text evidence="2">The sequence shown here is derived from an EMBL/GenBank/DDBJ whole genome shotgun (WGS) entry which is preliminary data.</text>
</comment>
<dbReference type="OrthoDB" id="10388971at2759"/>
<evidence type="ECO:0000313" key="3">
    <source>
        <dbReference type="Proteomes" id="UP000237000"/>
    </source>
</evidence>
<dbReference type="AlphaFoldDB" id="A0A2P5F2S0"/>
<accession>A0A2P5F2S0</accession>
<dbReference type="EMBL" id="JXTC01000069">
    <property type="protein sequence ID" value="PON92049.1"/>
    <property type="molecule type" value="Genomic_DNA"/>
</dbReference>
<evidence type="ECO:0000256" key="1">
    <source>
        <dbReference type="SAM" id="MobiDB-lite"/>
    </source>
</evidence>
<evidence type="ECO:0000313" key="2">
    <source>
        <dbReference type="EMBL" id="PON92049.1"/>
    </source>
</evidence>
<sequence length="82" mass="9307">MLVTDWRKLGRQKEPDQDSTSSNLLLSFLKKLEAKSVILVISFFCKQTFSHSLLSFKTGLISKEVSASELSLLNSNQVFCFF</sequence>
<proteinExistence type="predicted"/>
<dbReference type="InParanoid" id="A0A2P5F2S0"/>
<dbReference type="Proteomes" id="UP000237000">
    <property type="component" value="Unassembled WGS sequence"/>
</dbReference>
<organism evidence="2 3">
    <name type="scientific">Trema orientale</name>
    <name type="common">Charcoal tree</name>
    <name type="synonym">Celtis orientalis</name>
    <dbReference type="NCBI Taxonomy" id="63057"/>
    <lineage>
        <taxon>Eukaryota</taxon>
        <taxon>Viridiplantae</taxon>
        <taxon>Streptophyta</taxon>
        <taxon>Embryophyta</taxon>
        <taxon>Tracheophyta</taxon>
        <taxon>Spermatophyta</taxon>
        <taxon>Magnoliopsida</taxon>
        <taxon>eudicotyledons</taxon>
        <taxon>Gunneridae</taxon>
        <taxon>Pentapetalae</taxon>
        <taxon>rosids</taxon>
        <taxon>fabids</taxon>
        <taxon>Rosales</taxon>
        <taxon>Cannabaceae</taxon>
        <taxon>Trema</taxon>
    </lineage>
</organism>
<reference evidence="3" key="1">
    <citation type="submission" date="2016-06" db="EMBL/GenBank/DDBJ databases">
        <title>Parallel loss of symbiosis genes in relatives of nitrogen-fixing non-legume Parasponia.</title>
        <authorList>
            <person name="Van Velzen R."/>
            <person name="Holmer R."/>
            <person name="Bu F."/>
            <person name="Rutten L."/>
            <person name="Van Zeijl A."/>
            <person name="Liu W."/>
            <person name="Santuari L."/>
            <person name="Cao Q."/>
            <person name="Sharma T."/>
            <person name="Shen D."/>
            <person name="Roswanjaya Y."/>
            <person name="Wardhani T."/>
            <person name="Kalhor M.S."/>
            <person name="Jansen J."/>
            <person name="Van den Hoogen J."/>
            <person name="Gungor B."/>
            <person name="Hartog M."/>
            <person name="Hontelez J."/>
            <person name="Verver J."/>
            <person name="Yang W.-C."/>
            <person name="Schijlen E."/>
            <person name="Repin R."/>
            <person name="Schilthuizen M."/>
            <person name="Schranz E."/>
            <person name="Heidstra R."/>
            <person name="Miyata K."/>
            <person name="Fedorova E."/>
            <person name="Kohlen W."/>
            <person name="Bisseling T."/>
            <person name="Smit S."/>
            <person name="Geurts R."/>
        </authorList>
    </citation>
    <scope>NUCLEOTIDE SEQUENCE [LARGE SCALE GENOMIC DNA]</scope>
    <source>
        <strain evidence="3">cv. RG33-2</strain>
    </source>
</reference>